<dbReference type="AlphaFoldDB" id="A0A6A5SEZ2"/>
<protein>
    <submittedName>
        <fullName evidence="1">Uncharacterized protein</fullName>
    </submittedName>
</protein>
<evidence type="ECO:0000313" key="2">
    <source>
        <dbReference type="Proteomes" id="UP000800038"/>
    </source>
</evidence>
<sequence>MAIVKQHEISKGWGRRTDRNVEDWWNAGRRPRWSTEMCDVSDQEDALVLYVRRSIVPASGGVGRMPAAVALGNPIHSGMHQLLQAGLIEVSLGWKEAMYKA</sequence>
<gene>
    <name evidence="1" type="ORF">EJ02DRAFT_469136</name>
</gene>
<keyword evidence="2" id="KW-1185">Reference proteome</keyword>
<evidence type="ECO:0000313" key="1">
    <source>
        <dbReference type="EMBL" id="KAF1938138.1"/>
    </source>
</evidence>
<dbReference type="EMBL" id="ML976113">
    <property type="protein sequence ID" value="KAF1938138.1"/>
    <property type="molecule type" value="Genomic_DNA"/>
</dbReference>
<proteinExistence type="predicted"/>
<organism evidence="1 2">
    <name type="scientific">Clathrospora elynae</name>
    <dbReference type="NCBI Taxonomy" id="706981"/>
    <lineage>
        <taxon>Eukaryota</taxon>
        <taxon>Fungi</taxon>
        <taxon>Dikarya</taxon>
        <taxon>Ascomycota</taxon>
        <taxon>Pezizomycotina</taxon>
        <taxon>Dothideomycetes</taxon>
        <taxon>Pleosporomycetidae</taxon>
        <taxon>Pleosporales</taxon>
        <taxon>Diademaceae</taxon>
        <taxon>Clathrospora</taxon>
    </lineage>
</organism>
<accession>A0A6A5SEZ2</accession>
<dbReference type="Proteomes" id="UP000800038">
    <property type="component" value="Unassembled WGS sequence"/>
</dbReference>
<name>A0A6A5SEZ2_9PLEO</name>
<reference evidence="1" key="1">
    <citation type="journal article" date="2020" name="Stud. Mycol.">
        <title>101 Dothideomycetes genomes: a test case for predicting lifestyles and emergence of pathogens.</title>
        <authorList>
            <person name="Haridas S."/>
            <person name="Albert R."/>
            <person name="Binder M."/>
            <person name="Bloem J."/>
            <person name="Labutti K."/>
            <person name="Salamov A."/>
            <person name="Andreopoulos B."/>
            <person name="Baker S."/>
            <person name="Barry K."/>
            <person name="Bills G."/>
            <person name="Bluhm B."/>
            <person name="Cannon C."/>
            <person name="Castanera R."/>
            <person name="Culley D."/>
            <person name="Daum C."/>
            <person name="Ezra D."/>
            <person name="Gonzalez J."/>
            <person name="Henrissat B."/>
            <person name="Kuo A."/>
            <person name="Liang C."/>
            <person name="Lipzen A."/>
            <person name="Lutzoni F."/>
            <person name="Magnuson J."/>
            <person name="Mondo S."/>
            <person name="Nolan M."/>
            <person name="Ohm R."/>
            <person name="Pangilinan J."/>
            <person name="Park H.-J."/>
            <person name="Ramirez L."/>
            <person name="Alfaro M."/>
            <person name="Sun H."/>
            <person name="Tritt A."/>
            <person name="Yoshinaga Y."/>
            <person name="Zwiers L.-H."/>
            <person name="Turgeon B."/>
            <person name="Goodwin S."/>
            <person name="Spatafora J."/>
            <person name="Crous P."/>
            <person name="Grigoriev I."/>
        </authorList>
    </citation>
    <scope>NUCLEOTIDE SEQUENCE</scope>
    <source>
        <strain evidence="1">CBS 161.51</strain>
    </source>
</reference>